<reference evidence="2" key="1">
    <citation type="journal article" date="2023" name="G3 (Bethesda)">
        <title>Genome assembly and association tests identify interacting loci associated with vigor, precocity, and sex in interspecific pistachio rootstocks.</title>
        <authorList>
            <person name="Palmer W."/>
            <person name="Jacygrad E."/>
            <person name="Sagayaradj S."/>
            <person name="Cavanaugh K."/>
            <person name="Han R."/>
            <person name="Bertier L."/>
            <person name="Beede B."/>
            <person name="Kafkas S."/>
            <person name="Golino D."/>
            <person name="Preece J."/>
            <person name="Michelmore R."/>
        </authorList>
    </citation>
    <scope>NUCLEOTIDE SEQUENCE [LARGE SCALE GENOMIC DNA]</scope>
</reference>
<keyword evidence="2" id="KW-1185">Reference proteome</keyword>
<gene>
    <name evidence="1" type="ORF">Patl1_02093</name>
</gene>
<accession>A0ACC1C4F5</accession>
<proteinExistence type="predicted"/>
<sequence>MIPIPLPTSDFLPLNPPPSLLPDSTYHLFHFFPQLSHHLPPFNNSSSSPSSSRKRPRFDSSVCPNYVLSPPVQPQRELARQRRQNISDKVRCLQKLMPCEKKMDTATTLEEAYKYVRFLQTQVKTLQSMPLESSFALQNELDGYRFGGLGGLEMLNRQQLLQVLVNSPVAQTMLYSKGFCVLSLEQLILTNKLAHAKVLMQQYQPQ</sequence>
<evidence type="ECO:0000313" key="1">
    <source>
        <dbReference type="EMBL" id="KAJ0110585.1"/>
    </source>
</evidence>
<organism evidence="1 2">
    <name type="scientific">Pistacia atlantica</name>
    <dbReference type="NCBI Taxonomy" id="434234"/>
    <lineage>
        <taxon>Eukaryota</taxon>
        <taxon>Viridiplantae</taxon>
        <taxon>Streptophyta</taxon>
        <taxon>Embryophyta</taxon>
        <taxon>Tracheophyta</taxon>
        <taxon>Spermatophyta</taxon>
        <taxon>Magnoliopsida</taxon>
        <taxon>eudicotyledons</taxon>
        <taxon>Gunneridae</taxon>
        <taxon>Pentapetalae</taxon>
        <taxon>rosids</taxon>
        <taxon>malvids</taxon>
        <taxon>Sapindales</taxon>
        <taxon>Anacardiaceae</taxon>
        <taxon>Pistacia</taxon>
    </lineage>
</organism>
<name>A0ACC1C4F5_9ROSI</name>
<dbReference type="EMBL" id="CM047897">
    <property type="protein sequence ID" value="KAJ0110585.1"/>
    <property type="molecule type" value="Genomic_DNA"/>
</dbReference>
<comment type="caution">
    <text evidence="1">The sequence shown here is derived from an EMBL/GenBank/DDBJ whole genome shotgun (WGS) entry which is preliminary data.</text>
</comment>
<evidence type="ECO:0000313" key="2">
    <source>
        <dbReference type="Proteomes" id="UP001164250"/>
    </source>
</evidence>
<dbReference type="Proteomes" id="UP001164250">
    <property type="component" value="Chromosome 1"/>
</dbReference>
<protein>
    <submittedName>
        <fullName evidence="1">Uncharacterized protein</fullName>
    </submittedName>
</protein>